<proteinExistence type="predicted"/>
<evidence type="ECO:0008006" key="4">
    <source>
        <dbReference type="Google" id="ProtNLM"/>
    </source>
</evidence>
<dbReference type="EMBL" id="BLLK01000069">
    <property type="protein sequence ID" value="GFH60026.1"/>
    <property type="molecule type" value="Genomic_DNA"/>
</dbReference>
<dbReference type="Proteomes" id="UP001054902">
    <property type="component" value="Unassembled WGS sequence"/>
</dbReference>
<protein>
    <recommendedName>
        <fullName evidence="4">Peptidase M12B domain-containing protein</fullName>
    </recommendedName>
</protein>
<evidence type="ECO:0000313" key="2">
    <source>
        <dbReference type="EMBL" id="GFH60026.1"/>
    </source>
</evidence>
<feature type="signal peptide" evidence="1">
    <location>
        <begin position="1"/>
        <end position="18"/>
    </location>
</feature>
<dbReference type="Pfam" id="PF13688">
    <property type="entry name" value="Reprolysin_5"/>
    <property type="match status" value="1"/>
</dbReference>
<accession>A0AAD3D8V1</accession>
<dbReference type="GO" id="GO:0008237">
    <property type="term" value="F:metallopeptidase activity"/>
    <property type="evidence" value="ECO:0007669"/>
    <property type="project" value="InterPro"/>
</dbReference>
<dbReference type="SUPFAM" id="SSF55486">
    <property type="entry name" value="Metalloproteases ('zincins'), catalytic domain"/>
    <property type="match status" value="1"/>
</dbReference>
<dbReference type="Gene3D" id="3.40.390.10">
    <property type="entry name" value="Collagenase (Catalytic Domain)"/>
    <property type="match status" value="1"/>
</dbReference>
<evidence type="ECO:0000256" key="1">
    <source>
        <dbReference type="SAM" id="SignalP"/>
    </source>
</evidence>
<keyword evidence="3" id="KW-1185">Reference proteome</keyword>
<dbReference type="AlphaFoldDB" id="A0AAD3D8V1"/>
<evidence type="ECO:0000313" key="3">
    <source>
        <dbReference type="Proteomes" id="UP001054902"/>
    </source>
</evidence>
<reference evidence="2 3" key="1">
    <citation type="journal article" date="2021" name="Sci. Rep.">
        <title>The genome of the diatom Chaetoceros tenuissimus carries an ancient integrated fragment of an extant virus.</title>
        <authorList>
            <person name="Hongo Y."/>
            <person name="Kimura K."/>
            <person name="Takaki Y."/>
            <person name="Yoshida Y."/>
            <person name="Baba S."/>
            <person name="Kobayashi G."/>
            <person name="Nagasaki K."/>
            <person name="Hano T."/>
            <person name="Tomaru Y."/>
        </authorList>
    </citation>
    <scope>NUCLEOTIDE SEQUENCE [LARGE SCALE GENOMIC DNA]</scope>
    <source>
        <strain evidence="2 3">NIES-3715</strain>
    </source>
</reference>
<comment type="caution">
    <text evidence="2">The sequence shown here is derived from an EMBL/GenBank/DDBJ whole genome shotgun (WGS) entry which is preliminary data.</text>
</comment>
<sequence>MKIAVFYAFLSSLAVSHARTEDERVKVSPIAHYNGNVHLRGTSSFESTIGVDKKGFITLPEISQTSKTIEIQFFDDEEAHIFDSVSSWDTLYGFTWHGKDEENGSSLIISVQINGENQRTYSGSASFGGEVYNFESLPDGKIQVMETNFMSFPSGIYESKYEEPVELNVDTHDEERRLEQGGSRVIDVMCLYTPQALCAVNGQKRGCNLNNTEFINRMKGKCELAIDETNVAFQESGIHASANLVYSGLISEDYEEEEHMCDALNMFRYSDAAAYRAVRELREQYAADLVTVIASDVVVKNEGGKAQQICGCGDVYNSDSMAAFSVVHNMCATGYYSTAHELGHNLGCSHEPSSQSTDAGYGYRDPDSKFRTIMAYNCPGNCERILRFSNKALQYENRPMGSNNRSCADEINNNIARVANFREREEESNTANNSVPHVRENVSNHLTVSPTSSPVTMECTGWNEVKLEIDITTAINKNPKHIKWTLNDTKTNNKIKSEKMEHMGATYTTKICIESGSTYIIDIEGFSSIESYSISVEGDIESSGVGGSDGSKSIEIDVDSVDAQVDGKSCSWLQNLNSRKQGKKCNKAEDLQSICPKTCKAALQT</sequence>
<keyword evidence="1" id="KW-0732">Signal</keyword>
<name>A0AAD3D8V1_9STRA</name>
<feature type="chain" id="PRO_5042012578" description="Peptidase M12B domain-containing protein" evidence="1">
    <location>
        <begin position="19"/>
        <end position="605"/>
    </location>
</feature>
<dbReference type="InterPro" id="IPR024079">
    <property type="entry name" value="MetalloPept_cat_dom_sf"/>
</dbReference>
<gene>
    <name evidence="2" type="ORF">CTEN210_16502</name>
</gene>
<organism evidence="2 3">
    <name type="scientific">Chaetoceros tenuissimus</name>
    <dbReference type="NCBI Taxonomy" id="426638"/>
    <lineage>
        <taxon>Eukaryota</taxon>
        <taxon>Sar</taxon>
        <taxon>Stramenopiles</taxon>
        <taxon>Ochrophyta</taxon>
        <taxon>Bacillariophyta</taxon>
        <taxon>Coscinodiscophyceae</taxon>
        <taxon>Chaetocerotophycidae</taxon>
        <taxon>Chaetocerotales</taxon>
        <taxon>Chaetocerotaceae</taxon>
        <taxon>Chaetoceros</taxon>
    </lineage>
</organism>